<dbReference type="Pfam" id="PF00004">
    <property type="entry name" value="AAA"/>
    <property type="match status" value="2"/>
</dbReference>
<gene>
    <name evidence="7" type="ORF">QCA50_018429</name>
</gene>
<dbReference type="PROSITE" id="PS00674">
    <property type="entry name" value="AAA"/>
    <property type="match status" value="1"/>
</dbReference>
<keyword evidence="8" id="KW-1185">Reference proteome</keyword>
<dbReference type="GO" id="GO:0042254">
    <property type="term" value="P:ribosome biogenesis"/>
    <property type="evidence" value="ECO:0007669"/>
    <property type="project" value="TreeGrafter"/>
</dbReference>
<dbReference type="GO" id="GO:0005524">
    <property type="term" value="F:ATP binding"/>
    <property type="evidence" value="ECO:0007669"/>
    <property type="project" value="UniProtKB-KW"/>
</dbReference>
<reference evidence="7 8" key="1">
    <citation type="submission" date="2022-09" db="EMBL/GenBank/DDBJ databases">
        <authorList>
            <person name="Palmer J.M."/>
        </authorList>
    </citation>
    <scope>NUCLEOTIDE SEQUENCE [LARGE SCALE GENOMIC DNA]</scope>
    <source>
        <strain evidence="7 8">DSM 7382</strain>
    </source>
</reference>
<dbReference type="InterPro" id="IPR003593">
    <property type="entry name" value="AAA+_ATPase"/>
</dbReference>
<dbReference type="Proteomes" id="UP001385951">
    <property type="component" value="Unassembled WGS sequence"/>
</dbReference>
<feature type="domain" description="AAA+ ATPase" evidence="6">
    <location>
        <begin position="799"/>
        <end position="935"/>
    </location>
</feature>
<dbReference type="Pfam" id="PF17862">
    <property type="entry name" value="AAA_lid_3"/>
    <property type="match status" value="2"/>
</dbReference>
<keyword evidence="2" id="KW-0677">Repeat</keyword>
<feature type="compositionally biased region" description="Polar residues" evidence="5">
    <location>
        <begin position="327"/>
        <end position="340"/>
    </location>
</feature>
<evidence type="ECO:0000256" key="2">
    <source>
        <dbReference type="ARBA" id="ARBA00022737"/>
    </source>
</evidence>
<keyword evidence="4" id="KW-0067">ATP-binding</keyword>
<feature type="domain" description="AAA+ ATPase" evidence="6">
    <location>
        <begin position="456"/>
        <end position="596"/>
    </location>
</feature>
<dbReference type="CDD" id="cd19518">
    <property type="entry name" value="RecA-like_NVL_r1-like"/>
    <property type="match status" value="1"/>
</dbReference>
<evidence type="ECO:0000256" key="1">
    <source>
        <dbReference type="ARBA" id="ARBA00006914"/>
    </source>
</evidence>
<dbReference type="Gene3D" id="3.40.50.300">
    <property type="entry name" value="P-loop containing nucleotide triphosphate hydrolases"/>
    <property type="match status" value="2"/>
</dbReference>
<evidence type="ECO:0000256" key="4">
    <source>
        <dbReference type="ARBA" id="ARBA00022840"/>
    </source>
</evidence>
<comment type="similarity">
    <text evidence="1">Belongs to the AAA ATPase family.</text>
</comment>
<dbReference type="FunFam" id="3.40.50.300:FF:000365">
    <property type="entry name" value="Ribosome biogenesis ATPase RIX7"/>
    <property type="match status" value="1"/>
</dbReference>
<name>A0AAW0FGY1_9APHY</name>
<protein>
    <recommendedName>
        <fullName evidence="6">AAA+ ATPase domain-containing protein</fullName>
    </recommendedName>
</protein>
<dbReference type="AlphaFoldDB" id="A0AAW0FGY1"/>
<dbReference type="GO" id="GO:0016887">
    <property type="term" value="F:ATP hydrolysis activity"/>
    <property type="evidence" value="ECO:0007669"/>
    <property type="project" value="InterPro"/>
</dbReference>
<organism evidence="7 8">
    <name type="scientific">Cerrena zonata</name>
    <dbReference type="NCBI Taxonomy" id="2478898"/>
    <lineage>
        <taxon>Eukaryota</taxon>
        <taxon>Fungi</taxon>
        <taxon>Dikarya</taxon>
        <taxon>Basidiomycota</taxon>
        <taxon>Agaricomycotina</taxon>
        <taxon>Agaricomycetes</taxon>
        <taxon>Polyporales</taxon>
        <taxon>Cerrenaceae</taxon>
        <taxon>Cerrena</taxon>
    </lineage>
</organism>
<dbReference type="InterPro" id="IPR041569">
    <property type="entry name" value="AAA_lid_3"/>
</dbReference>
<dbReference type="CDD" id="cd19530">
    <property type="entry name" value="RecA-like_NVL_r2-like"/>
    <property type="match status" value="1"/>
</dbReference>
<dbReference type="InterPro" id="IPR050168">
    <property type="entry name" value="AAA_ATPase_domain"/>
</dbReference>
<feature type="region of interest" description="Disordered" evidence="5">
    <location>
        <begin position="324"/>
        <end position="419"/>
    </location>
</feature>
<evidence type="ECO:0000313" key="7">
    <source>
        <dbReference type="EMBL" id="KAK7678557.1"/>
    </source>
</evidence>
<dbReference type="InterPro" id="IPR003960">
    <property type="entry name" value="ATPase_AAA_CS"/>
</dbReference>
<evidence type="ECO:0000313" key="8">
    <source>
        <dbReference type="Proteomes" id="UP001385951"/>
    </source>
</evidence>
<dbReference type="SUPFAM" id="SSF52540">
    <property type="entry name" value="P-loop containing nucleoside triphosphate hydrolases"/>
    <property type="match status" value="2"/>
</dbReference>
<evidence type="ECO:0000256" key="5">
    <source>
        <dbReference type="SAM" id="MobiDB-lite"/>
    </source>
</evidence>
<dbReference type="InterPro" id="IPR027417">
    <property type="entry name" value="P-loop_NTPase"/>
</dbReference>
<proteinExistence type="inferred from homology"/>
<sequence>MSEESDQIRLYARNKSPHVNCLIEGITCDRNDEDAYCFQNKSGENLTRKLEWYWNMSYGTLDLNMHQNIFRLGASMHRMYRNDMWMLLPEQRVIDTYYNSLTTVDDDWIATRGSFPDIQSTEFNYHLVAMPDQMLDIPILRQDRSTAPGTAAVPDMFTIHTHPFTTLPPLTSHVHPKFAILETGRKLKELFKTSRGEHPPIDLGRLTHSLDTLTTFKNDLEQQYAAAEIRLDLRSRIYLAGSQLETLKYDSRRVSAWSTNLIYSASIQKDLLSFHHSSGSLKPQSPVGSRIQVFCYNPNLEMDVSGSNALNRSMQGLWSTHRRPKVNLNSANPPTSTLLNENGLEPSPALSVPINTEPSTPSEEPIPSTSEPQPRPPNSTAKRKTRSSRLQGDESTSNKRTKLSQATSGGIAKDYSPPITRLSDLGGVEPCIEKMLELVAMPLCHPEVYIHTGVQPPRGVLLHGPPGCGKTLLANAIAGELGVPFINISAPSVVSGMSGESEKTLRDTFEEAKRVAPCLLFIDEIDAITPKRESAQREMERRIVAQFLTCMDDMSWEKTDNKAVIVIGATNRPDSLDAALRRAGRFDHEISMGVPDDEARAQILRVLCSKLRLEGDFDYHALAKVTPGYVGADLSALTGAAGIIAVKRIFKQISEGTLLLPEPLQTEVEGDVDTSMAVDPPPDSTAVSDPTPVDARKTGPFSTLTLSTSSPASSIIHFLQAHPSSLTESQLAPLHITFTDFKEALSQVQPSSKREGFATVPDVTWADIGALHGTREELHMAIVQPIRRPEVFLAVGIEAACGVLLWGPPGCGKTLLAKAVANESRANFISVKGPELLNKYVGESERAVRQVFSRARASSPCVIFFDELDALVPRRDDNMSESSARVVNTLLTELDGLDARKAVYVIAATNRPDMIDPAMCRPGRLDKLLYVDLPNAEERADILRTLIRKVPLGVIDGLGTDPDIRGTVETIVKERCEGYSGADLAALVREAGVAALKRTLGAFDVFDEASGSMSPVADLSVCVGIKDFINALDKVQPSVSVAQRRKYESLRSKFSGLPVRAGLPSKETDGKERPTPVEG</sequence>
<dbReference type="SMART" id="SM00382">
    <property type="entry name" value="AAA"/>
    <property type="match status" value="2"/>
</dbReference>
<accession>A0AAW0FGY1</accession>
<dbReference type="Gene3D" id="1.10.8.60">
    <property type="match status" value="2"/>
</dbReference>
<comment type="caution">
    <text evidence="7">The sequence shown here is derived from an EMBL/GenBank/DDBJ whole genome shotgun (WGS) entry which is preliminary data.</text>
</comment>
<dbReference type="GO" id="GO:1990275">
    <property type="term" value="F:preribosome binding"/>
    <property type="evidence" value="ECO:0007669"/>
    <property type="project" value="TreeGrafter"/>
</dbReference>
<dbReference type="InterPro" id="IPR003959">
    <property type="entry name" value="ATPase_AAA_core"/>
</dbReference>
<evidence type="ECO:0000256" key="3">
    <source>
        <dbReference type="ARBA" id="ARBA00022741"/>
    </source>
</evidence>
<evidence type="ECO:0000259" key="6">
    <source>
        <dbReference type="SMART" id="SM00382"/>
    </source>
</evidence>
<feature type="compositionally biased region" description="Low complexity" evidence="5">
    <location>
        <begin position="356"/>
        <end position="372"/>
    </location>
</feature>
<dbReference type="PANTHER" id="PTHR23077:SF171">
    <property type="entry name" value="NUCLEAR VALOSIN-CONTAINING PROTEIN-LIKE"/>
    <property type="match status" value="1"/>
</dbReference>
<feature type="region of interest" description="Disordered" evidence="5">
    <location>
        <begin position="1057"/>
        <end position="1079"/>
    </location>
</feature>
<keyword evidence="3" id="KW-0547">Nucleotide-binding</keyword>
<dbReference type="EMBL" id="JASBNA010000070">
    <property type="protein sequence ID" value="KAK7678557.1"/>
    <property type="molecule type" value="Genomic_DNA"/>
</dbReference>
<feature type="compositionally biased region" description="Basic and acidic residues" evidence="5">
    <location>
        <begin position="1066"/>
        <end position="1079"/>
    </location>
</feature>
<dbReference type="GO" id="GO:0005634">
    <property type="term" value="C:nucleus"/>
    <property type="evidence" value="ECO:0007669"/>
    <property type="project" value="TreeGrafter"/>
</dbReference>
<dbReference type="FunFam" id="3.40.50.300:FF:000018">
    <property type="entry name" value="Cell division control 48"/>
    <property type="match status" value="1"/>
</dbReference>
<dbReference type="GO" id="GO:0003723">
    <property type="term" value="F:RNA binding"/>
    <property type="evidence" value="ECO:0007669"/>
    <property type="project" value="TreeGrafter"/>
</dbReference>
<dbReference type="PANTHER" id="PTHR23077">
    <property type="entry name" value="AAA-FAMILY ATPASE"/>
    <property type="match status" value="1"/>
</dbReference>